<dbReference type="PROSITE" id="PS50026">
    <property type="entry name" value="EGF_3"/>
    <property type="match status" value="2"/>
</dbReference>
<keyword evidence="3" id="KW-0677">Repeat</keyword>
<feature type="compositionally biased region" description="Low complexity" evidence="6">
    <location>
        <begin position="392"/>
        <end position="410"/>
    </location>
</feature>
<evidence type="ECO:0000313" key="10">
    <source>
        <dbReference type="EMBL" id="KAH9491266.1"/>
    </source>
</evidence>
<keyword evidence="1 5" id="KW-0245">EGF-like domain</keyword>
<reference evidence="10" key="2">
    <citation type="journal article" date="2022" name="Res Sq">
        <title>Comparative Genomics Reveals Insights into the Divergent Evolution of Astigmatic Mites and Household Pest Adaptations.</title>
        <authorList>
            <person name="Xiong Q."/>
            <person name="Wan A.T.-Y."/>
            <person name="Liu X.-Y."/>
            <person name="Fung C.S.-H."/>
            <person name="Xiao X."/>
            <person name="Malainual N."/>
            <person name="Hou J."/>
            <person name="Wang L."/>
            <person name="Wang M."/>
            <person name="Yang K."/>
            <person name="Cui Y."/>
            <person name="Leung E."/>
            <person name="Nong W."/>
            <person name="Shin S.-K."/>
            <person name="Au S."/>
            <person name="Jeong K.Y."/>
            <person name="Chew F.T."/>
            <person name="Hui J."/>
            <person name="Leung T.F."/>
            <person name="Tungtrongchitr A."/>
            <person name="Zhong N."/>
            <person name="Liu Z."/>
            <person name="Tsui S."/>
        </authorList>
    </citation>
    <scope>NUCLEOTIDE SEQUENCE</scope>
    <source>
        <strain evidence="10">Derf</strain>
        <tissue evidence="10">Whole organism</tissue>
    </source>
</reference>
<dbReference type="InterPro" id="IPR001881">
    <property type="entry name" value="EGF-like_Ca-bd_dom"/>
</dbReference>
<dbReference type="InterPro" id="IPR018097">
    <property type="entry name" value="EGF_Ca-bd_CS"/>
</dbReference>
<proteinExistence type="predicted"/>
<evidence type="ECO:0000256" key="1">
    <source>
        <dbReference type="ARBA" id="ARBA00022536"/>
    </source>
</evidence>
<feature type="transmembrane region" description="Helical" evidence="7">
    <location>
        <begin position="130"/>
        <end position="148"/>
    </location>
</feature>
<feature type="transmembrane region" description="Helical" evidence="7">
    <location>
        <begin position="1188"/>
        <end position="1213"/>
    </location>
</feature>
<comment type="caution">
    <text evidence="5">Lacks conserved residue(s) required for the propagation of feature annotation.</text>
</comment>
<reference evidence="10" key="1">
    <citation type="submission" date="2013-05" db="EMBL/GenBank/DDBJ databases">
        <authorList>
            <person name="Yim A.K.Y."/>
            <person name="Chan T.F."/>
            <person name="Ji K.M."/>
            <person name="Liu X.Y."/>
            <person name="Zhou J.W."/>
            <person name="Li R.Q."/>
            <person name="Yang K.Y."/>
            <person name="Li J."/>
            <person name="Li M."/>
            <person name="Law P.T.W."/>
            <person name="Wu Y.L."/>
            <person name="Cai Z.L."/>
            <person name="Qin H."/>
            <person name="Bao Y."/>
            <person name="Leung R.K.K."/>
            <person name="Ng P.K.S."/>
            <person name="Zou J."/>
            <person name="Zhong X.J."/>
            <person name="Ran P.X."/>
            <person name="Zhong N.S."/>
            <person name="Liu Z.G."/>
            <person name="Tsui S.K.W."/>
        </authorList>
    </citation>
    <scope>NUCLEOTIDE SEQUENCE</scope>
    <source>
        <strain evidence="10">Derf</strain>
        <tissue evidence="10">Whole organism</tissue>
    </source>
</reference>
<evidence type="ECO:0000259" key="8">
    <source>
        <dbReference type="PROSITE" id="PS50024"/>
    </source>
</evidence>
<dbReference type="InterPro" id="IPR009030">
    <property type="entry name" value="Growth_fac_rcpt_cys_sf"/>
</dbReference>
<evidence type="ECO:0000256" key="7">
    <source>
        <dbReference type="SAM" id="Phobius"/>
    </source>
</evidence>
<organism evidence="10 11">
    <name type="scientific">Dermatophagoides farinae</name>
    <name type="common">American house dust mite</name>
    <dbReference type="NCBI Taxonomy" id="6954"/>
    <lineage>
        <taxon>Eukaryota</taxon>
        <taxon>Metazoa</taxon>
        <taxon>Ecdysozoa</taxon>
        <taxon>Arthropoda</taxon>
        <taxon>Chelicerata</taxon>
        <taxon>Arachnida</taxon>
        <taxon>Acari</taxon>
        <taxon>Acariformes</taxon>
        <taxon>Sarcoptiformes</taxon>
        <taxon>Astigmata</taxon>
        <taxon>Psoroptidia</taxon>
        <taxon>Analgoidea</taxon>
        <taxon>Pyroglyphidae</taxon>
        <taxon>Dermatophagoidinae</taxon>
        <taxon>Dermatophagoides</taxon>
    </lineage>
</organism>
<dbReference type="Proteomes" id="UP000790347">
    <property type="component" value="Unassembled WGS sequence"/>
</dbReference>
<dbReference type="GO" id="GO:0005509">
    <property type="term" value="F:calcium ion binding"/>
    <property type="evidence" value="ECO:0007669"/>
    <property type="project" value="InterPro"/>
</dbReference>
<feature type="domain" description="EGF-like" evidence="9">
    <location>
        <begin position="1099"/>
        <end position="1138"/>
    </location>
</feature>
<feature type="region of interest" description="Disordered" evidence="6">
    <location>
        <begin position="317"/>
        <end position="410"/>
    </location>
</feature>
<accession>A0A922HFY8</accession>
<protein>
    <submittedName>
        <fullName evidence="10">Uncharacterized protein</fullName>
    </submittedName>
</protein>
<dbReference type="InterPro" id="IPR000742">
    <property type="entry name" value="EGF"/>
</dbReference>
<keyword evidence="7" id="KW-0472">Membrane</keyword>
<name>A0A922HFY8_DERFA</name>
<dbReference type="PROSITE" id="PS00022">
    <property type="entry name" value="EGF_1"/>
    <property type="match status" value="1"/>
</dbReference>
<feature type="region of interest" description="Disordered" evidence="6">
    <location>
        <begin position="1288"/>
        <end position="1340"/>
    </location>
</feature>
<dbReference type="Pfam" id="PF07645">
    <property type="entry name" value="EGF_CA"/>
    <property type="match status" value="1"/>
</dbReference>
<keyword evidence="4 5" id="KW-1015">Disulfide bond</keyword>
<dbReference type="Pfam" id="PF01390">
    <property type="entry name" value="SEA"/>
    <property type="match status" value="1"/>
</dbReference>
<dbReference type="InterPro" id="IPR049883">
    <property type="entry name" value="NOTCH1_EGF-like"/>
</dbReference>
<evidence type="ECO:0000256" key="5">
    <source>
        <dbReference type="PROSITE-ProRule" id="PRU00076"/>
    </source>
</evidence>
<dbReference type="SMART" id="SM00179">
    <property type="entry name" value="EGF_CA"/>
    <property type="match status" value="1"/>
</dbReference>
<dbReference type="CDD" id="cd00054">
    <property type="entry name" value="EGF_CA"/>
    <property type="match status" value="1"/>
</dbReference>
<dbReference type="SUPFAM" id="SSF82671">
    <property type="entry name" value="SEA domain"/>
    <property type="match status" value="1"/>
</dbReference>
<dbReference type="PROSITE" id="PS50024">
    <property type="entry name" value="SEA"/>
    <property type="match status" value="1"/>
</dbReference>
<feature type="domain" description="EGF-like" evidence="9">
    <location>
        <begin position="1149"/>
        <end position="1183"/>
    </location>
</feature>
<keyword evidence="7" id="KW-0812">Transmembrane</keyword>
<dbReference type="InterPro" id="IPR000082">
    <property type="entry name" value="SEA_dom"/>
</dbReference>
<dbReference type="FunFam" id="2.10.25.10:FF:000038">
    <property type="entry name" value="Fibrillin 2"/>
    <property type="match status" value="1"/>
</dbReference>
<feature type="compositionally biased region" description="Low complexity" evidence="6">
    <location>
        <begin position="1323"/>
        <end position="1336"/>
    </location>
</feature>
<dbReference type="Gene3D" id="3.30.70.960">
    <property type="entry name" value="SEA domain"/>
    <property type="match status" value="1"/>
</dbReference>
<keyword evidence="2" id="KW-0732">Signal</keyword>
<feature type="domain" description="SEA" evidence="8">
    <location>
        <begin position="968"/>
        <end position="1099"/>
    </location>
</feature>
<feature type="compositionally biased region" description="Low complexity" evidence="6">
    <location>
        <begin position="865"/>
        <end position="898"/>
    </location>
</feature>
<dbReference type="PANTHER" id="PTHR24034">
    <property type="entry name" value="EGF-LIKE DOMAIN-CONTAINING PROTEIN"/>
    <property type="match status" value="1"/>
</dbReference>
<evidence type="ECO:0000313" key="11">
    <source>
        <dbReference type="Proteomes" id="UP000790347"/>
    </source>
</evidence>
<dbReference type="PANTHER" id="PTHR24034:SF89">
    <property type="entry name" value="COMPLEMENT COMPONENT C1Q RECEPTOR"/>
    <property type="match status" value="1"/>
</dbReference>
<evidence type="ECO:0000256" key="3">
    <source>
        <dbReference type="ARBA" id="ARBA00022737"/>
    </source>
</evidence>
<dbReference type="InterPro" id="IPR000152">
    <property type="entry name" value="EGF-type_Asp/Asn_hydroxyl_site"/>
</dbReference>
<feature type="compositionally biased region" description="Low complexity" evidence="6">
    <location>
        <begin position="1297"/>
        <end position="1313"/>
    </location>
</feature>
<dbReference type="PROSITE" id="PS01187">
    <property type="entry name" value="EGF_CA"/>
    <property type="match status" value="1"/>
</dbReference>
<evidence type="ECO:0000256" key="6">
    <source>
        <dbReference type="SAM" id="MobiDB-lite"/>
    </source>
</evidence>
<feature type="region of interest" description="Disordered" evidence="6">
    <location>
        <begin position="1352"/>
        <end position="1447"/>
    </location>
</feature>
<keyword evidence="7" id="KW-1133">Transmembrane helix</keyword>
<feature type="compositionally biased region" description="Polar residues" evidence="6">
    <location>
        <begin position="328"/>
        <end position="342"/>
    </location>
</feature>
<dbReference type="EMBL" id="ASGP02000009">
    <property type="protein sequence ID" value="KAH9491266.1"/>
    <property type="molecule type" value="Genomic_DNA"/>
</dbReference>
<evidence type="ECO:0000256" key="4">
    <source>
        <dbReference type="ARBA" id="ARBA00023157"/>
    </source>
</evidence>
<keyword evidence="11" id="KW-1185">Reference proteome</keyword>
<dbReference type="PROSITE" id="PS00010">
    <property type="entry name" value="ASX_HYDROXYL"/>
    <property type="match status" value="1"/>
</dbReference>
<evidence type="ECO:0000256" key="2">
    <source>
        <dbReference type="ARBA" id="ARBA00022729"/>
    </source>
</evidence>
<evidence type="ECO:0000259" key="9">
    <source>
        <dbReference type="PROSITE" id="PS50026"/>
    </source>
</evidence>
<dbReference type="InterPro" id="IPR050751">
    <property type="entry name" value="ECM_structural_protein"/>
</dbReference>
<dbReference type="SMART" id="SM00181">
    <property type="entry name" value="EGF"/>
    <property type="match status" value="3"/>
</dbReference>
<feature type="region of interest" description="Disordered" evidence="6">
    <location>
        <begin position="221"/>
        <end position="292"/>
    </location>
</feature>
<feature type="region of interest" description="Disordered" evidence="6">
    <location>
        <begin position="865"/>
        <end position="902"/>
    </location>
</feature>
<comment type="caution">
    <text evidence="10">The sequence shown here is derived from an EMBL/GenBank/DDBJ whole genome shotgun (WGS) entry which is preliminary data.</text>
</comment>
<dbReference type="Gene3D" id="2.10.25.10">
    <property type="entry name" value="Laminin"/>
    <property type="match status" value="2"/>
</dbReference>
<dbReference type="InterPro" id="IPR036364">
    <property type="entry name" value="SEA_dom_sf"/>
</dbReference>
<feature type="disulfide bond" evidence="5">
    <location>
        <begin position="1173"/>
        <end position="1182"/>
    </location>
</feature>
<sequence>MIDSNRKNNTATVDQHYSHYDEWTNDECINVKMNEPNPNFPSYDDGCNIDNNNDDDDYYYIDQHWKLEQKLRQFPHVQHHHHSNHKNLGYHYNSTINNQWSSLLSKSSSSSSNLPNQRLYSSQSSKSSSLLFMLLSLSSSSLLLLLIIHDSIPLIHSTTINSIIVNANDDNEFKFSSSSNYHFIVKPTSISNVDDNRFLFDIKSPSSSLFASTSLIHPNHHLPPLHSIHSKRSDNNNNNNDDQHNRPATMTFVVNGHHHRDSHDHNADDDDDDKRSRPLHQQQQQRLSEQHHHPLLSIMDLKSTGPIHHHSNANELFSSLSDHHDGPVSTNVAHHESSSLNLIRNDDSDSDTKRSVREPRRNSKLGQDFPPIKKDGDLPAAGRINSKDLSRSNNKNGNSGSSHGMDDLLGGLAQLLGGNLKMPTSTTGNGPPLPLQPHLFTNPDQQAKLAQMLLGQMANNGGLNQRIPAHLAHLIPRGGPNFPTGFSGGPVGPPPPPLPPPKLNGRPSANFGQSNYPSFQLPFIPLLSTGANSRPQQSPPAIPLNNPPMLMPPVKPGSNTEMDALIHQFISPSANINNNNKTMMNNVIANLMSKISSSSSGDRLDHSSNNKIDTFIPFFGAHHNNDTSNGNNAINNNRLLITSSASEPPPQIITMQEDEGPSVFEMVVKHKIGPTTTSTTTMMTTISSNSIRPTSTTINPTISTVINPDVTEIRNHHHKQQQHQNPGNQYSHILRVTSNPIHSSKINDVVYGKRIPVTTSTVGLEPSFTSTTITSFSSAISSSSTMDKTSASQELPYQTATVSTPPLNLPTTSVSYGKPVIMQLPIENVKPKIGQFDPTHMIDATIATARNNVGGSNNKIGIIESIKPSKSSPGNQIPGTGSFSNTNNGGTQNSNSTTKKSLAKPYVRRPAFRPRPNVPIVRIDTCIVGDDSTCDISLNEKCITELGLSSCQCRPGFARIIPRTNCSPVISLSLSFRVDKMAGNKVQFTRSLLNANSEEYQYLEFESIHAMNSLFAQTKSLNTYLMAVKINRFYAVGGRTIVNATISLRSNDSSINTSQRIKRQLQQELTQAIIESQNNLGESQLSVDSGSNAITRIDDLDECSAPDLNDCSRNAHCVNEFGGFRCECESGYEDKFADGDRWQTGRVCSTCSPSYCSNRGECLIIKGERVCRCRANFIGSQCDIDAEVLGVAVGGSIAALVIIVITFICLYMWNQRFRHEQQKIEAMSAASGHTFSYMNKPSAASLAALATMSRMSTIDGTVVGAGGYGRSLSSSLWPQIHHHHAYSADSQQHLLQSSSSTNTTTNSASTNGYGYTGGGGGTTATNNMQDTTTTTNLQHPNASHVYAQPVRVVPNNNNNHHHSSSDHYDPSSSNIGYSTESIWNNGRNGRNSTRTISTANNNNKTSKSRHYNNHHDSYHNDRRHNNHNNNNNNNNNGTISGGQSTGIHYPSSYKHDVYNETEFSTRELIYSPGHLYATNPSAARHHQSSSHAYY</sequence>
<feature type="compositionally biased region" description="Basic and acidic residues" evidence="6">
    <location>
        <begin position="344"/>
        <end position="361"/>
    </location>
</feature>
<gene>
    <name evidence="10" type="ORF">DERF_015998</name>
</gene>
<dbReference type="SUPFAM" id="SSF57184">
    <property type="entry name" value="Growth factor receptor domain"/>
    <property type="match status" value="1"/>
</dbReference>
<feature type="compositionally biased region" description="Low complexity" evidence="6">
    <location>
        <begin position="1427"/>
        <end position="1436"/>
    </location>
</feature>